<keyword evidence="7" id="KW-0472">Membrane</keyword>
<evidence type="ECO:0000256" key="1">
    <source>
        <dbReference type="ARBA" id="ARBA00004141"/>
    </source>
</evidence>
<dbReference type="Pfam" id="PF13411">
    <property type="entry name" value="MerR_1"/>
    <property type="match status" value="1"/>
</dbReference>
<name>A0ABS8FUS3_9FIRM</name>
<dbReference type="PANTHER" id="PTHR30204">
    <property type="entry name" value="REDOX-CYCLING DRUG-SENSING TRANSCRIPTIONAL ACTIVATOR SOXR"/>
    <property type="match status" value="1"/>
</dbReference>
<dbReference type="RefSeq" id="WP_227706951.1">
    <property type="nucleotide sequence ID" value="NZ_JAJEQX010000006.1"/>
</dbReference>
<reference evidence="10 11" key="1">
    <citation type="submission" date="2021-10" db="EMBL/GenBank/DDBJ databases">
        <title>Anaerobic single-cell dispensing facilitates the cultivation of human gut bacteria.</title>
        <authorList>
            <person name="Afrizal A."/>
        </authorList>
    </citation>
    <scope>NUCLEOTIDE SEQUENCE [LARGE SCALE GENOMIC DNA]</scope>
    <source>
        <strain evidence="10 11">CLA-AA-H200</strain>
    </source>
</reference>
<organism evidence="10 11">
    <name type="scientific">Ruminococcus turbiniformis</name>
    <dbReference type="NCBI Taxonomy" id="2881258"/>
    <lineage>
        <taxon>Bacteria</taxon>
        <taxon>Bacillati</taxon>
        <taxon>Bacillota</taxon>
        <taxon>Clostridia</taxon>
        <taxon>Eubacteriales</taxon>
        <taxon>Oscillospiraceae</taxon>
        <taxon>Ruminococcus</taxon>
    </lineage>
</organism>
<evidence type="ECO:0000256" key="4">
    <source>
        <dbReference type="ARBA" id="ARBA00022989"/>
    </source>
</evidence>
<dbReference type="SMART" id="SM00422">
    <property type="entry name" value="HTH_MERR"/>
    <property type="match status" value="1"/>
</dbReference>
<keyword evidence="2" id="KW-0678">Repressor</keyword>
<evidence type="ECO:0000256" key="7">
    <source>
        <dbReference type="ARBA" id="ARBA00023136"/>
    </source>
</evidence>
<keyword evidence="3" id="KW-0812">Transmembrane</keyword>
<keyword evidence="6" id="KW-0238">DNA-binding</keyword>
<accession>A0ABS8FUS3</accession>
<dbReference type="PANTHER" id="PTHR30204:SF69">
    <property type="entry name" value="MERR-FAMILY TRANSCRIPTIONAL REGULATOR"/>
    <property type="match status" value="1"/>
</dbReference>
<dbReference type="Gene3D" id="1.10.1660.10">
    <property type="match status" value="1"/>
</dbReference>
<keyword evidence="4" id="KW-1133">Transmembrane helix</keyword>
<gene>
    <name evidence="10" type="ORF">LKD70_05075</name>
</gene>
<keyword evidence="8" id="KW-0804">Transcription</keyword>
<feature type="domain" description="HTH merR-type" evidence="9">
    <location>
        <begin position="1"/>
        <end position="68"/>
    </location>
</feature>
<protein>
    <submittedName>
        <fullName evidence="10">MerR family transcriptional regulator</fullName>
    </submittedName>
</protein>
<dbReference type="PROSITE" id="PS50937">
    <property type="entry name" value="HTH_MERR_2"/>
    <property type="match status" value="1"/>
</dbReference>
<evidence type="ECO:0000256" key="3">
    <source>
        <dbReference type="ARBA" id="ARBA00022692"/>
    </source>
</evidence>
<evidence type="ECO:0000313" key="11">
    <source>
        <dbReference type="Proteomes" id="UP001198151"/>
    </source>
</evidence>
<evidence type="ECO:0000256" key="6">
    <source>
        <dbReference type="ARBA" id="ARBA00023125"/>
    </source>
</evidence>
<comment type="caution">
    <text evidence="10">The sequence shown here is derived from an EMBL/GenBank/DDBJ whole genome shotgun (WGS) entry which is preliminary data.</text>
</comment>
<proteinExistence type="predicted"/>
<dbReference type="SUPFAM" id="SSF46955">
    <property type="entry name" value="Putative DNA-binding domain"/>
    <property type="match status" value="1"/>
</dbReference>
<comment type="subcellular location">
    <subcellularLocation>
        <location evidence="1">Membrane</location>
        <topology evidence="1">Multi-pass membrane protein</topology>
    </subcellularLocation>
</comment>
<dbReference type="Proteomes" id="UP001198151">
    <property type="component" value="Unassembled WGS sequence"/>
</dbReference>
<dbReference type="EMBL" id="JAJEQX010000006">
    <property type="protein sequence ID" value="MCC2253812.1"/>
    <property type="molecule type" value="Genomic_DNA"/>
</dbReference>
<evidence type="ECO:0000256" key="5">
    <source>
        <dbReference type="ARBA" id="ARBA00023015"/>
    </source>
</evidence>
<sequence length="508" mass="56485">MTVKEIEERLDISRANIRFYETEGLIHPSRKPNGYRDYSEEDIRTLELIRLLRALHVGLGEIRGIVSGEVSLSDALLAHMKHLEHEKEDMSACLEICRQICVDAPSRDSIDTGRYFHMLGPSKLAGSPELTEDAVEKVNAPFRRFFARLFDLNLYMLAWNAVISLIFHLGSSDPGVIRAVLSILFQIVSVVLAEPVLLSLTGTTPGKWILGLKVTAPSGGKLSYKSARERTWGVIRYGYGFFLPVYDLICQYHSYRTCRNSEYLPWEDRSVLLLKVSGKASAGRLRTACYIGCMTLVAAADFLIGQSAALPPYRGDITVEEFTENFNHAQSFYGVDHQLNLPETGLTNGGMPADSALFLKEDGTWEKVQGRSYMGAKPYASLPELEFTEENGIMTGMEFSVSCSGEDLTVSSYGDLMALSAISFVCARDTYSLFSVLPERLYREITRNGDDFSGFSLSEAGIDISCCIEFSGYNITPVRYGTGDVLVPAYGETPEFHLTFTMGKEKSE</sequence>
<keyword evidence="5" id="KW-0805">Transcription regulation</keyword>
<dbReference type="InterPro" id="IPR047057">
    <property type="entry name" value="MerR_fam"/>
</dbReference>
<dbReference type="InterPro" id="IPR009061">
    <property type="entry name" value="DNA-bd_dom_put_sf"/>
</dbReference>
<evidence type="ECO:0000259" key="9">
    <source>
        <dbReference type="PROSITE" id="PS50937"/>
    </source>
</evidence>
<dbReference type="InterPro" id="IPR010432">
    <property type="entry name" value="RDD"/>
</dbReference>
<evidence type="ECO:0000313" key="10">
    <source>
        <dbReference type="EMBL" id="MCC2253812.1"/>
    </source>
</evidence>
<dbReference type="InterPro" id="IPR000551">
    <property type="entry name" value="MerR-type_HTH_dom"/>
</dbReference>
<keyword evidence="11" id="KW-1185">Reference proteome</keyword>
<dbReference type="CDD" id="cd00592">
    <property type="entry name" value="HTH_MerR-like"/>
    <property type="match status" value="1"/>
</dbReference>
<dbReference type="Pfam" id="PF06271">
    <property type="entry name" value="RDD"/>
    <property type="match status" value="1"/>
</dbReference>
<evidence type="ECO:0000256" key="2">
    <source>
        <dbReference type="ARBA" id="ARBA00022491"/>
    </source>
</evidence>
<evidence type="ECO:0000256" key="8">
    <source>
        <dbReference type="ARBA" id="ARBA00023163"/>
    </source>
</evidence>